<dbReference type="InterPro" id="IPR036390">
    <property type="entry name" value="WH_DNA-bd_sf"/>
</dbReference>
<name>A0ABM1EL25_PRICU</name>
<evidence type="ECO:0000256" key="1">
    <source>
        <dbReference type="ARBA" id="ARBA00004123"/>
    </source>
</evidence>
<evidence type="ECO:0000259" key="7">
    <source>
        <dbReference type="Pfam" id="PF04824"/>
    </source>
</evidence>
<organism evidence="9 10">
    <name type="scientific">Priapulus caudatus</name>
    <name type="common">Priapulid worm</name>
    <dbReference type="NCBI Taxonomy" id="37621"/>
    <lineage>
        <taxon>Eukaryota</taxon>
        <taxon>Metazoa</taxon>
        <taxon>Ecdysozoa</taxon>
        <taxon>Scalidophora</taxon>
        <taxon>Priapulida</taxon>
        <taxon>Priapulimorpha</taxon>
        <taxon>Priapulimorphida</taxon>
        <taxon>Priapulidae</taxon>
        <taxon>Priapulus</taxon>
    </lineage>
</organism>
<comment type="similarity">
    <text evidence="3">Belongs to the rad21 family.</text>
</comment>
<accession>A0ABM1EL25</accession>
<dbReference type="PANTHER" id="PTHR12585:SF69">
    <property type="entry name" value="FI11703P"/>
    <property type="match status" value="1"/>
</dbReference>
<dbReference type="Pfam" id="PF04825">
    <property type="entry name" value="Rad21_Rec8_N"/>
    <property type="match status" value="1"/>
</dbReference>
<keyword evidence="4" id="KW-0158">Chromosome</keyword>
<dbReference type="InterPro" id="IPR006909">
    <property type="entry name" value="Rad21/Rec8_C_eu"/>
</dbReference>
<evidence type="ECO:0000259" key="8">
    <source>
        <dbReference type="Pfam" id="PF04825"/>
    </source>
</evidence>
<dbReference type="Pfam" id="PF04824">
    <property type="entry name" value="Rad21_Rec8"/>
    <property type="match status" value="1"/>
</dbReference>
<feature type="domain" description="Rad21/Rec8-like protein C-terminal eukaryotic" evidence="7">
    <location>
        <begin position="617"/>
        <end position="668"/>
    </location>
</feature>
<evidence type="ECO:0000256" key="3">
    <source>
        <dbReference type="ARBA" id="ARBA00009870"/>
    </source>
</evidence>
<evidence type="ECO:0000256" key="6">
    <source>
        <dbReference type="SAM" id="MobiDB-lite"/>
    </source>
</evidence>
<keyword evidence="9" id="KW-1185">Reference proteome</keyword>
<gene>
    <name evidence="10" type="primary">LOC106813305</name>
</gene>
<dbReference type="SUPFAM" id="SSF46785">
    <property type="entry name" value="Winged helix' DNA-binding domain"/>
    <property type="match status" value="1"/>
</dbReference>
<dbReference type="PANTHER" id="PTHR12585">
    <property type="entry name" value="SCC1 / RAD21 FAMILY MEMBER"/>
    <property type="match status" value="1"/>
</dbReference>
<protein>
    <submittedName>
        <fullName evidence="10">Double-strand-break repair protein rad21 homolog isoform X1</fullName>
    </submittedName>
</protein>
<dbReference type="InterPro" id="IPR006910">
    <property type="entry name" value="Rad21_Rec8_N"/>
</dbReference>
<evidence type="ECO:0000313" key="10">
    <source>
        <dbReference type="RefSeq" id="XP_014672896.1"/>
    </source>
</evidence>
<feature type="domain" description="Rad21/Rec8-like protein N-terminal" evidence="8">
    <location>
        <begin position="1"/>
        <end position="102"/>
    </location>
</feature>
<evidence type="ECO:0000256" key="2">
    <source>
        <dbReference type="ARBA" id="ARBA00004286"/>
    </source>
</evidence>
<dbReference type="InterPro" id="IPR023093">
    <property type="entry name" value="ScpA-like_C"/>
</dbReference>
<proteinExistence type="inferred from homology"/>
<dbReference type="InterPro" id="IPR049589">
    <property type="entry name" value="NXP1_M-like"/>
</dbReference>
<evidence type="ECO:0000256" key="4">
    <source>
        <dbReference type="ARBA" id="ARBA00022454"/>
    </source>
</evidence>
<dbReference type="CDD" id="cd21792">
    <property type="entry name" value="Rad21_Rec8_M_NXP1-like"/>
    <property type="match status" value="1"/>
</dbReference>
<evidence type="ECO:0000256" key="5">
    <source>
        <dbReference type="ARBA" id="ARBA00023242"/>
    </source>
</evidence>
<evidence type="ECO:0000313" key="9">
    <source>
        <dbReference type="Proteomes" id="UP000695022"/>
    </source>
</evidence>
<dbReference type="GeneID" id="106813305"/>
<comment type="subcellular location">
    <subcellularLocation>
        <location evidence="2">Chromosome</location>
    </subcellularLocation>
    <subcellularLocation>
        <location evidence="1">Nucleus</location>
    </subcellularLocation>
</comment>
<dbReference type="InterPro" id="IPR039781">
    <property type="entry name" value="Rad21/Rec8-like"/>
</dbReference>
<feature type="region of interest" description="Disordered" evidence="6">
    <location>
        <begin position="235"/>
        <end position="300"/>
    </location>
</feature>
<feature type="compositionally biased region" description="Basic and acidic residues" evidence="6">
    <location>
        <begin position="451"/>
        <end position="474"/>
    </location>
</feature>
<sequence>MFYAHYVLSKKGPLARVWLAAHWDKKLTKAHVFETNLEQSVDNIIQPKVKMALRTSGHLLLGVVRIYSRKAKYLLADCNEAFVKIKMAFRPGAVDLPEENREANIAAITLPEVFHDFDSTMADLTDIDVQPQFNLNQSRAEEITIREDYGNITLVGDDGFGDMGFDDREMLRESSHLDQTLLNTADASNLLLEEQPPPKKDVTDASLDKQMEMDFDKPLQDDGFGGAVGEGLLGDANFMEEGGGLFDDAPMEEDQGGAGDAASSDGGDVGGGFESDAESYGAPAAADDGNSTDGEALHPAPVLEEPPEEELAAAEEHGDQTTLIQNEEEAFTLEPLDSTNNLGNERVRVKRKRKLIIDEIKGIDGDDMRAQLSDTSDIITTLDLAPPTKKLMHWKETGGVEKLFALPGRALHARVLSRLFTNNLVTRPVVEDEFDQIPAEDRLELDEPEVHREVEETRKEESLVVQEPESRLEVEPPVATEMTKEESALLAAHPDMVPIVQPDMVPIVQPDMVPIVQPDMVPIVQPDENQENQPPLDYDPYTPGPVTPFTPGPIEELPEERELEEKVLSPAQQQQGEDAGEVVQMEGEAEEQFEERRWNKRSQQMLYTLQRALKSQDAVSFVEMTRKNTRKQAASRFYMVLVLKKQGAIEVEQTDNYDDITLTKGTNFHKVLA</sequence>
<dbReference type="Gene3D" id="1.10.10.580">
    <property type="entry name" value="Structural maintenance of chromosome 1. Chain E"/>
    <property type="match status" value="1"/>
</dbReference>
<reference evidence="10" key="1">
    <citation type="submission" date="2025-08" db="UniProtKB">
        <authorList>
            <consortium name="RefSeq"/>
        </authorList>
    </citation>
    <scope>IDENTIFICATION</scope>
</reference>
<dbReference type="Proteomes" id="UP000695022">
    <property type="component" value="Unplaced"/>
</dbReference>
<keyword evidence="5" id="KW-0539">Nucleus</keyword>
<dbReference type="RefSeq" id="XP_014672896.1">
    <property type="nucleotide sequence ID" value="XM_014817410.1"/>
</dbReference>
<feature type="region of interest" description="Disordered" evidence="6">
    <location>
        <begin position="451"/>
        <end position="479"/>
    </location>
</feature>